<dbReference type="PROSITE" id="PS01117">
    <property type="entry name" value="HTH_MARR_1"/>
    <property type="match status" value="1"/>
</dbReference>
<evidence type="ECO:0000256" key="1">
    <source>
        <dbReference type="ARBA" id="ARBA00023015"/>
    </source>
</evidence>
<dbReference type="InterPro" id="IPR023187">
    <property type="entry name" value="Tscrpt_reg_MarR-type_CS"/>
</dbReference>
<dbReference type="GO" id="GO:0003677">
    <property type="term" value="F:DNA binding"/>
    <property type="evidence" value="ECO:0007669"/>
    <property type="project" value="UniProtKB-KW"/>
</dbReference>
<evidence type="ECO:0000256" key="3">
    <source>
        <dbReference type="ARBA" id="ARBA00023163"/>
    </source>
</evidence>
<gene>
    <name evidence="5" type="ORF">CFK37_05770</name>
</gene>
<dbReference type="SUPFAM" id="SSF46785">
    <property type="entry name" value="Winged helix' DNA-binding domain"/>
    <property type="match status" value="1"/>
</dbReference>
<evidence type="ECO:0000313" key="5">
    <source>
        <dbReference type="EMBL" id="ASK61697.1"/>
    </source>
</evidence>
<keyword evidence="2" id="KW-0238">DNA-binding</keyword>
<dbReference type="EMBL" id="CP022315">
    <property type="protein sequence ID" value="ASK61697.1"/>
    <property type="molecule type" value="Genomic_DNA"/>
</dbReference>
<dbReference type="PANTHER" id="PTHR33164:SF102">
    <property type="entry name" value="TRANSCRIPTIONAL REGULATORY PROTEIN"/>
    <property type="match status" value="1"/>
</dbReference>
<dbReference type="AlphaFoldDB" id="A0A220U0P8"/>
<evidence type="ECO:0000313" key="6">
    <source>
        <dbReference type="Proteomes" id="UP000198312"/>
    </source>
</evidence>
<evidence type="ECO:0000256" key="2">
    <source>
        <dbReference type="ARBA" id="ARBA00023125"/>
    </source>
</evidence>
<dbReference type="KEGG" id="vil:CFK37_05770"/>
<reference evidence="5 6" key="1">
    <citation type="submission" date="2017-07" db="EMBL/GenBank/DDBJ databases">
        <title>Virgibacillus sp. LM2416.</title>
        <authorList>
            <person name="Tak E.J."/>
            <person name="Bae J.-W."/>
        </authorList>
    </citation>
    <scope>NUCLEOTIDE SEQUENCE [LARGE SCALE GENOMIC DNA]</scope>
    <source>
        <strain evidence="5 6">LM2416</strain>
    </source>
</reference>
<evidence type="ECO:0000259" key="4">
    <source>
        <dbReference type="PROSITE" id="PS50995"/>
    </source>
</evidence>
<keyword evidence="1" id="KW-0805">Transcription regulation</keyword>
<dbReference type="Pfam" id="PF01047">
    <property type="entry name" value="MarR"/>
    <property type="match status" value="1"/>
</dbReference>
<dbReference type="InterPro" id="IPR036388">
    <property type="entry name" value="WH-like_DNA-bd_sf"/>
</dbReference>
<dbReference type="SMART" id="SM00347">
    <property type="entry name" value="HTH_MARR"/>
    <property type="match status" value="1"/>
</dbReference>
<keyword evidence="6" id="KW-1185">Reference proteome</keyword>
<dbReference type="PROSITE" id="PS50995">
    <property type="entry name" value="HTH_MARR_2"/>
    <property type="match status" value="1"/>
</dbReference>
<dbReference type="GO" id="GO:0003700">
    <property type="term" value="F:DNA-binding transcription factor activity"/>
    <property type="evidence" value="ECO:0007669"/>
    <property type="project" value="InterPro"/>
</dbReference>
<feature type="domain" description="HTH marR-type" evidence="4">
    <location>
        <begin position="1"/>
        <end position="138"/>
    </location>
</feature>
<proteinExistence type="predicted"/>
<dbReference type="PANTHER" id="PTHR33164">
    <property type="entry name" value="TRANSCRIPTIONAL REGULATOR, MARR FAMILY"/>
    <property type="match status" value="1"/>
</dbReference>
<dbReference type="InterPro" id="IPR039422">
    <property type="entry name" value="MarR/SlyA-like"/>
</dbReference>
<keyword evidence="3" id="KW-0804">Transcription</keyword>
<organism evidence="5 6">
    <name type="scientific">Virgibacillus phasianinus</name>
    <dbReference type="NCBI Taxonomy" id="2017483"/>
    <lineage>
        <taxon>Bacteria</taxon>
        <taxon>Bacillati</taxon>
        <taxon>Bacillota</taxon>
        <taxon>Bacilli</taxon>
        <taxon>Bacillales</taxon>
        <taxon>Bacillaceae</taxon>
        <taxon>Virgibacillus</taxon>
    </lineage>
</organism>
<dbReference type="PRINTS" id="PR00598">
    <property type="entry name" value="HTHMARR"/>
</dbReference>
<protein>
    <submittedName>
        <fullName evidence="5">Transcriptional regulator</fullName>
    </submittedName>
</protein>
<dbReference type="InterPro" id="IPR036390">
    <property type="entry name" value="WH_DNA-bd_sf"/>
</dbReference>
<accession>A0A220U0P8</accession>
<sequence>MDQEEKVSEIIHSFRDVNRFFYKQMWHHANELGVTIVQLQILKILAENPNISLQELTKKMSSGKSTVSSIVDRLVKAEYVKRERSKEDRRAIVLSLTKLGETKKVEGHTLFIKRLSRLNEIDEADIEKLVELHDLIKEKIKITGDDELEG</sequence>
<dbReference type="InterPro" id="IPR000835">
    <property type="entry name" value="HTH_MarR-typ"/>
</dbReference>
<dbReference type="RefSeq" id="WP_089060958.1">
    <property type="nucleotide sequence ID" value="NZ_CP022315.1"/>
</dbReference>
<dbReference type="GO" id="GO:0006950">
    <property type="term" value="P:response to stress"/>
    <property type="evidence" value="ECO:0007669"/>
    <property type="project" value="TreeGrafter"/>
</dbReference>
<dbReference type="Gene3D" id="1.10.10.10">
    <property type="entry name" value="Winged helix-like DNA-binding domain superfamily/Winged helix DNA-binding domain"/>
    <property type="match status" value="1"/>
</dbReference>
<dbReference type="Proteomes" id="UP000198312">
    <property type="component" value="Chromosome"/>
</dbReference>
<name>A0A220U0P8_9BACI</name>
<dbReference type="OrthoDB" id="2361333at2"/>